<protein>
    <submittedName>
        <fullName evidence="2">Uncharacterized protein</fullName>
    </submittedName>
</protein>
<keyword evidence="1" id="KW-0812">Transmembrane</keyword>
<feature type="transmembrane region" description="Helical" evidence="1">
    <location>
        <begin position="60"/>
        <end position="79"/>
    </location>
</feature>
<sequence>MASLLTSLCYFFYPQHLNKFNKKIRTVKMFILTSLPMSEPDHLKYSFRFHMSNFSIHHSYTYIGRYIIYIIMDAILAAADHVPWLRLWIAVFHMAPAIIYFFSFSLFKYLEQLQYLLQVTFEDLVAFKKKVESQSKLSLSGTNI</sequence>
<keyword evidence="1" id="KW-1133">Transmembrane helix</keyword>
<evidence type="ECO:0000256" key="1">
    <source>
        <dbReference type="SAM" id="Phobius"/>
    </source>
</evidence>
<dbReference type="AlphaFoldDB" id="A0A8D8RVK5"/>
<dbReference type="EMBL" id="HBUF01180650">
    <property type="protein sequence ID" value="CAG6655242.1"/>
    <property type="molecule type" value="Transcribed_RNA"/>
</dbReference>
<name>A0A8D8RVK5_9HEMI</name>
<accession>A0A8D8RVK5</accession>
<evidence type="ECO:0000313" key="2">
    <source>
        <dbReference type="EMBL" id="CAG6655242.1"/>
    </source>
</evidence>
<reference evidence="2" key="1">
    <citation type="submission" date="2021-05" db="EMBL/GenBank/DDBJ databases">
        <authorList>
            <person name="Alioto T."/>
            <person name="Alioto T."/>
            <person name="Gomez Garrido J."/>
        </authorList>
    </citation>
    <scope>NUCLEOTIDE SEQUENCE</scope>
</reference>
<feature type="transmembrane region" description="Helical" evidence="1">
    <location>
        <begin position="85"/>
        <end position="107"/>
    </location>
</feature>
<organism evidence="2">
    <name type="scientific">Cacopsylla melanoneura</name>
    <dbReference type="NCBI Taxonomy" id="428564"/>
    <lineage>
        <taxon>Eukaryota</taxon>
        <taxon>Metazoa</taxon>
        <taxon>Ecdysozoa</taxon>
        <taxon>Arthropoda</taxon>
        <taxon>Hexapoda</taxon>
        <taxon>Insecta</taxon>
        <taxon>Pterygota</taxon>
        <taxon>Neoptera</taxon>
        <taxon>Paraneoptera</taxon>
        <taxon>Hemiptera</taxon>
        <taxon>Sternorrhyncha</taxon>
        <taxon>Psylloidea</taxon>
        <taxon>Psyllidae</taxon>
        <taxon>Psyllinae</taxon>
        <taxon>Cacopsylla</taxon>
    </lineage>
</organism>
<proteinExistence type="predicted"/>
<keyword evidence="1" id="KW-0472">Membrane</keyword>